<sequence>MENKITAVRYIPETRELEVSFSSGARLVCPVDALEMLTWTAPMYRIGEILVVKAEMTDR</sequence>
<dbReference type="EMBL" id="LJZR01000090">
    <property type="protein sequence ID" value="KPQ31658.1"/>
    <property type="molecule type" value="Genomic_DNA"/>
</dbReference>
<proteinExistence type="predicted"/>
<dbReference type="Proteomes" id="UP000050465">
    <property type="component" value="Unassembled WGS sequence"/>
</dbReference>
<organism evidence="1 2">
    <name type="scientific">Phormidesmis priestleyi Ana</name>
    <dbReference type="NCBI Taxonomy" id="1666911"/>
    <lineage>
        <taxon>Bacteria</taxon>
        <taxon>Bacillati</taxon>
        <taxon>Cyanobacteriota</taxon>
        <taxon>Cyanophyceae</taxon>
        <taxon>Leptolyngbyales</taxon>
        <taxon>Leptolyngbyaceae</taxon>
        <taxon>Phormidesmis</taxon>
    </lineage>
</organism>
<gene>
    <name evidence="1" type="ORF">HLUCCA11_23305</name>
</gene>
<dbReference type="Gene3D" id="3.30.2020.40">
    <property type="entry name" value="Uncharacterised protein PF10387, DUF2442"/>
    <property type="match status" value="1"/>
</dbReference>
<evidence type="ECO:0000313" key="1">
    <source>
        <dbReference type="EMBL" id="KPQ31658.1"/>
    </source>
</evidence>
<reference evidence="1 2" key="1">
    <citation type="submission" date="2015-09" db="EMBL/GenBank/DDBJ databases">
        <title>Identification and resolution of microdiversity through metagenomic sequencing of parallel consortia.</title>
        <authorList>
            <person name="Nelson W.C."/>
            <person name="Romine M.F."/>
            <person name="Lindemann S.R."/>
        </authorList>
    </citation>
    <scope>NUCLEOTIDE SEQUENCE [LARGE SCALE GENOMIC DNA]</scope>
    <source>
        <strain evidence="1">Ana</strain>
    </source>
</reference>
<protein>
    <submittedName>
        <fullName evidence="1">Uncharacterized protein</fullName>
    </submittedName>
</protein>
<name>A0A0N8KLR3_9CYAN</name>
<evidence type="ECO:0000313" key="2">
    <source>
        <dbReference type="Proteomes" id="UP000050465"/>
    </source>
</evidence>
<accession>A0A0N8KLR3</accession>
<comment type="caution">
    <text evidence="1">The sequence shown here is derived from an EMBL/GenBank/DDBJ whole genome shotgun (WGS) entry which is preliminary data.</text>
</comment>
<dbReference type="AlphaFoldDB" id="A0A0N8KLR3"/>